<organism evidence="1 2">
    <name type="scientific">Propionibacterium acidifaciens F0233</name>
    <dbReference type="NCBI Taxonomy" id="553198"/>
    <lineage>
        <taxon>Bacteria</taxon>
        <taxon>Bacillati</taxon>
        <taxon>Actinomycetota</taxon>
        <taxon>Actinomycetes</taxon>
        <taxon>Propionibacteriales</taxon>
        <taxon>Propionibacteriaceae</taxon>
        <taxon>Propionibacterium</taxon>
    </lineage>
</organism>
<keyword evidence="2" id="KW-1185">Reference proteome</keyword>
<sequence length="159" mass="17049">MVVLLAAAGLVINHLRTSHDATKDVGKCVTLSGSKDDVKTKRVDCSTAGSYYVAKAGAAETCTDVTDTDKNYGGTYDEITVQRSGSSAKMCLVPQLVEGSCYAEDLNDLTYQSIDCSDPDAYIRVDQIIEEYDATCPDTSTGGLTYDTPARTYCISQPE</sequence>
<dbReference type="AlphaFoldDB" id="U2Q0N6"/>
<evidence type="ECO:0000313" key="2">
    <source>
        <dbReference type="Proteomes" id="UP000017052"/>
    </source>
</evidence>
<comment type="caution">
    <text evidence="1">The sequence shown here is derived from an EMBL/GenBank/DDBJ whole genome shotgun (WGS) entry which is preliminary data.</text>
</comment>
<proteinExistence type="predicted"/>
<protein>
    <submittedName>
        <fullName evidence="1">Uncharacterized protein</fullName>
    </submittedName>
</protein>
<dbReference type="Proteomes" id="UP000017052">
    <property type="component" value="Unassembled WGS sequence"/>
</dbReference>
<evidence type="ECO:0000313" key="1">
    <source>
        <dbReference type="EMBL" id="ERK49539.1"/>
    </source>
</evidence>
<dbReference type="EMBL" id="ACVN02000324">
    <property type="protein sequence ID" value="ERK49539.1"/>
    <property type="molecule type" value="Genomic_DNA"/>
</dbReference>
<reference evidence="1" key="1">
    <citation type="submission" date="2013-08" db="EMBL/GenBank/DDBJ databases">
        <authorList>
            <person name="Durkin A.S."/>
            <person name="Haft D.R."/>
            <person name="McCorrison J."/>
            <person name="Torralba M."/>
            <person name="Gillis M."/>
            <person name="Haft D.H."/>
            <person name="Methe B."/>
            <person name="Sutton G."/>
            <person name="Nelson K.E."/>
        </authorList>
    </citation>
    <scope>NUCLEOTIDE SEQUENCE [LARGE SCALE GENOMIC DNA]</scope>
    <source>
        <strain evidence="1">F0233</strain>
    </source>
</reference>
<name>U2Q0N6_9ACTN</name>
<gene>
    <name evidence="1" type="ORF">HMPREF0682_0990</name>
</gene>
<accession>U2Q0N6</accession>